<evidence type="ECO:0000313" key="10">
    <source>
        <dbReference type="EMBL" id="KAA0913876.1"/>
    </source>
</evidence>
<evidence type="ECO:0000256" key="6">
    <source>
        <dbReference type="PROSITE-ProRule" id="PRU00409"/>
    </source>
</evidence>
<dbReference type="InterPro" id="IPR011054">
    <property type="entry name" value="Rudment_hybrid_motif"/>
</dbReference>
<name>A0A5A9Z9P5_9RHOB</name>
<keyword evidence="11" id="KW-1185">Reference proteome</keyword>
<dbReference type="InterPro" id="IPR005479">
    <property type="entry name" value="CPAse_ATP-bd"/>
</dbReference>
<dbReference type="PROSITE" id="PS50975">
    <property type="entry name" value="ATP_GRASP"/>
    <property type="match status" value="1"/>
</dbReference>
<dbReference type="InterPro" id="IPR005481">
    <property type="entry name" value="BC-like_N"/>
</dbReference>
<sequence>MAGEMSFTRVLIANRGEIARRIQRGCRKLGLESVAVFSDADREAPFVAEADHAVCIGGAAPADSYLNVEAILDAARATGSGAVHPGYGFLSENSGFAAAVDAAGLVFIGPSAAAIARMGSKIEAKAAAEDAGVPVLPGYRGEDQSDARLLEEARKLGTPFLVKASAGGGGRGMRLVSDLSGASEAIASARAEAQGAFGDPAVFLERYAPRARHVEVQVFGDSHGNVLHLGDRDCSLQRNHQKLIEEAPAADLPEALRDEMRAASVRLAQAIGYRSAGTVEYLYDSERCEYYFLEMNTRLQVEHPVTEAITGIDLVEWQLRIARGETLTLAQSDVPLNGHAIEVRIAAENPAENFRPETGKITLWAPPAGMRLDSGVAAGSIVSHHYDSMLAKLITHAPDRAGAIRQAIAAIDAFVVGGVGLNLSYQRALLNHPDFHAFRHHTSGLAELFPDGWAEPTPKAEDAGLAAMALHLHLTPAGASPWDSLGSWRLTAPAGLPGTAFYWSASEEDPIRVTGSGPGPGPGTVLAAVQPDGQTITAENVGLTGNRLSGRIDGVPFSRIAHVVRAPGHWRVHLQTPAGMTATDLRTLEDQHLQRATGGSGGADLLTAPMPGAVAEVRVAPGDRVKAGDTLVVLEAMKLLQSLPAPVAGVVTEIYCAPGDTVAGHAPLIKLDPEENT</sequence>
<dbReference type="InterPro" id="IPR011053">
    <property type="entry name" value="Single_hybrid_motif"/>
</dbReference>
<dbReference type="Gene3D" id="3.30.470.20">
    <property type="entry name" value="ATP-grasp fold, B domain"/>
    <property type="match status" value="1"/>
</dbReference>
<dbReference type="Pfam" id="PF02786">
    <property type="entry name" value="CPSase_L_D2"/>
    <property type="match status" value="1"/>
</dbReference>
<dbReference type="InterPro" id="IPR011764">
    <property type="entry name" value="Biotin_carboxylation_dom"/>
</dbReference>
<dbReference type="InterPro" id="IPR000089">
    <property type="entry name" value="Biotin_lipoyl"/>
</dbReference>
<evidence type="ECO:0000259" key="8">
    <source>
        <dbReference type="PROSITE" id="PS50975"/>
    </source>
</evidence>
<dbReference type="Pfam" id="PF02785">
    <property type="entry name" value="Biotin_carb_C"/>
    <property type="match status" value="1"/>
</dbReference>
<dbReference type="Pfam" id="PF00289">
    <property type="entry name" value="Biotin_carb_N"/>
    <property type="match status" value="1"/>
</dbReference>
<dbReference type="InterPro" id="IPR016185">
    <property type="entry name" value="PreATP-grasp_dom_sf"/>
</dbReference>
<dbReference type="PROSITE" id="PS00188">
    <property type="entry name" value="BIOTIN"/>
    <property type="match status" value="1"/>
</dbReference>
<evidence type="ECO:0000256" key="4">
    <source>
        <dbReference type="ARBA" id="ARBA00022840"/>
    </source>
</evidence>
<keyword evidence="5" id="KW-0092">Biotin</keyword>
<dbReference type="FunFam" id="2.40.50.100:FF:000003">
    <property type="entry name" value="Acetyl-CoA carboxylase biotin carboxyl carrier protein"/>
    <property type="match status" value="1"/>
</dbReference>
<dbReference type="Proteomes" id="UP000325291">
    <property type="component" value="Unassembled WGS sequence"/>
</dbReference>
<dbReference type="GO" id="GO:0046872">
    <property type="term" value="F:metal ion binding"/>
    <property type="evidence" value="ECO:0007669"/>
    <property type="project" value="InterPro"/>
</dbReference>
<evidence type="ECO:0000313" key="11">
    <source>
        <dbReference type="Proteomes" id="UP000325291"/>
    </source>
</evidence>
<dbReference type="PROSITE" id="PS50979">
    <property type="entry name" value="BC"/>
    <property type="match status" value="1"/>
</dbReference>
<dbReference type="PANTHER" id="PTHR18866">
    <property type="entry name" value="CARBOXYLASE:PYRUVATE/ACETYL-COA/PROPIONYL-COA CARBOXYLASE"/>
    <property type="match status" value="1"/>
</dbReference>
<dbReference type="AlphaFoldDB" id="A0A5A9Z9P5"/>
<dbReference type="PROSITE" id="PS50968">
    <property type="entry name" value="BIOTINYL_LIPOYL"/>
    <property type="match status" value="1"/>
</dbReference>
<dbReference type="SUPFAM" id="SSF51230">
    <property type="entry name" value="Single hybrid motif"/>
    <property type="match status" value="1"/>
</dbReference>
<feature type="domain" description="ATP-grasp" evidence="8">
    <location>
        <begin position="125"/>
        <end position="323"/>
    </location>
</feature>
<dbReference type="InterPro" id="IPR001882">
    <property type="entry name" value="Biotin_BS"/>
</dbReference>
<evidence type="ECO:0000256" key="1">
    <source>
        <dbReference type="ARBA" id="ARBA00001953"/>
    </source>
</evidence>
<dbReference type="SUPFAM" id="SSF56059">
    <property type="entry name" value="Glutathione synthetase ATP-binding domain-like"/>
    <property type="match status" value="1"/>
</dbReference>
<dbReference type="SMART" id="SM00878">
    <property type="entry name" value="Biotin_carb_C"/>
    <property type="match status" value="1"/>
</dbReference>
<comment type="caution">
    <text evidence="10">The sequence shown here is derived from an EMBL/GenBank/DDBJ whole genome shotgun (WGS) entry which is preliminary data.</text>
</comment>
<gene>
    <name evidence="10" type="ORF">FLO80_12500</name>
</gene>
<evidence type="ECO:0000256" key="5">
    <source>
        <dbReference type="ARBA" id="ARBA00023267"/>
    </source>
</evidence>
<comment type="cofactor">
    <cofactor evidence="1">
        <name>biotin</name>
        <dbReference type="ChEBI" id="CHEBI:57586"/>
    </cofactor>
</comment>
<dbReference type="GO" id="GO:0005524">
    <property type="term" value="F:ATP binding"/>
    <property type="evidence" value="ECO:0007669"/>
    <property type="project" value="UniProtKB-UniRule"/>
</dbReference>
<proteinExistence type="predicted"/>
<dbReference type="InterPro" id="IPR011761">
    <property type="entry name" value="ATP-grasp"/>
</dbReference>
<dbReference type="FunFam" id="3.40.50.20:FF:000010">
    <property type="entry name" value="Propionyl-CoA carboxylase subunit alpha"/>
    <property type="match status" value="1"/>
</dbReference>
<evidence type="ECO:0000256" key="2">
    <source>
        <dbReference type="ARBA" id="ARBA00022598"/>
    </source>
</evidence>
<dbReference type="InterPro" id="IPR050856">
    <property type="entry name" value="Biotin_carboxylase_complex"/>
</dbReference>
<keyword evidence="3 6" id="KW-0547">Nucleotide-binding</keyword>
<dbReference type="Pfam" id="PF00364">
    <property type="entry name" value="Biotin_lipoyl"/>
    <property type="match status" value="1"/>
</dbReference>
<organism evidence="10 11">
    <name type="scientific">Aquicoccus porphyridii</name>
    <dbReference type="NCBI Taxonomy" id="1852029"/>
    <lineage>
        <taxon>Bacteria</taxon>
        <taxon>Pseudomonadati</taxon>
        <taxon>Pseudomonadota</taxon>
        <taxon>Alphaproteobacteria</taxon>
        <taxon>Rhodobacterales</taxon>
        <taxon>Paracoccaceae</taxon>
        <taxon>Aquicoccus</taxon>
    </lineage>
</organism>
<feature type="domain" description="Lipoyl-binding" evidence="7">
    <location>
        <begin position="597"/>
        <end position="672"/>
    </location>
</feature>
<evidence type="ECO:0000259" key="9">
    <source>
        <dbReference type="PROSITE" id="PS50979"/>
    </source>
</evidence>
<keyword evidence="2" id="KW-0436">Ligase</keyword>
<evidence type="ECO:0000256" key="3">
    <source>
        <dbReference type="ARBA" id="ARBA00022741"/>
    </source>
</evidence>
<reference evidence="10 11" key="1">
    <citation type="submission" date="2019-07" db="EMBL/GenBank/DDBJ databases">
        <title>Aquicoccus porphyridii gen. nov., sp. nov., isolated from a small marine red alga, Porphyridium marinum.</title>
        <authorList>
            <person name="Liu L."/>
        </authorList>
    </citation>
    <scope>NUCLEOTIDE SEQUENCE [LARGE SCALE GENOMIC DNA]</scope>
    <source>
        <strain evidence="10 11">L1 8-17</strain>
    </source>
</reference>
<dbReference type="SUPFAM" id="SSF51246">
    <property type="entry name" value="Rudiment single hybrid motif"/>
    <property type="match status" value="1"/>
</dbReference>
<dbReference type="CDD" id="cd06850">
    <property type="entry name" value="biotinyl_domain"/>
    <property type="match status" value="1"/>
</dbReference>
<dbReference type="EMBL" id="VINQ01000009">
    <property type="protein sequence ID" value="KAA0913876.1"/>
    <property type="molecule type" value="Genomic_DNA"/>
</dbReference>
<dbReference type="RefSeq" id="WP_111368593.1">
    <property type="nucleotide sequence ID" value="NZ_VINQ01000009.1"/>
</dbReference>
<dbReference type="InterPro" id="IPR005482">
    <property type="entry name" value="Biotin_COase_C"/>
</dbReference>
<dbReference type="GO" id="GO:0016874">
    <property type="term" value="F:ligase activity"/>
    <property type="evidence" value="ECO:0007669"/>
    <property type="project" value="UniProtKB-KW"/>
</dbReference>
<accession>A0A5A9Z9P5</accession>
<protein>
    <submittedName>
        <fullName evidence="10">Biotin/lipoyl-binding protein</fullName>
    </submittedName>
</protein>
<feature type="domain" description="Biotin carboxylation" evidence="9">
    <location>
        <begin position="6"/>
        <end position="450"/>
    </location>
</feature>
<dbReference type="PROSITE" id="PS00867">
    <property type="entry name" value="CPSASE_2"/>
    <property type="match status" value="1"/>
</dbReference>
<keyword evidence="4 6" id="KW-0067">ATP-binding</keyword>
<evidence type="ECO:0000259" key="7">
    <source>
        <dbReference type="PROSITE" id="PS50968"/>
    </source>
</evidence>
<dbReference type="PANTHER" id="PTHR18866:SF33">
    <property type="entry name" value="METHYLCROTONOYL-COA CARBOXYLASE SUBUNIT ALPHA, MITOCHONDRIAL-RELATED"/>
    <property type="match status" value="1"/>
</dbReference>
<dbReference type="Gene3D" id="2.40.50.100">
    <property type="match status" value="1"/>
</dbReference>
<dbReference type="SUPFAM" id="SSF52440">
    <property type="entry name" value="PreATP-grasp domain"/>
    <property type="match status" value="1"/>
</dbReference>